<dbReference type="Pfam" id="PF02674">
    <property type="entry name" value="Colicin_V"/>
    <property type="match status" value="1"/>
</dbReference>
<evidence type="ECO:0000256" key="1">
    <source>
        <dbReference type="ARBA" id="ARBA00004141"/>
    </source>
</evidence>
<dbReference type="Pfam" id="PF01841">
    <property type="entry name" value="Transglut_core"/>
    <property type="match status" value="1"/>
</dbReference>
<dbReference type="RefSeq" id="WP_074692774.1">
    <property type="nucleotide sequence ID" value="NZ_FNOJ01000006.1"/>
</dbReference>
<dbReference type="GO" id="GO:0005737">
    <property type="term" value="C:cytoplasm"/>
    <property type="evidence" value="ECO:0007669"/>
    <property type="project" value="TreeGrafter"/>
</dbReference>
<dbReference type="EMBL" id="FNOJ01000006">
    <property type="protein sequence ID" value="SDW46975.1"/>
    <property type="molecule type" value="Genomic_DNA"/>
</dbReference>
<feature type="domain" description="Transglutaminase-like" evidence="6">
    <location>
        <begin position="282"/>
        <end position="344"/>
    </location>
</feature>
<evidence type="ECO:0000313" key="7">
    <source>
        <dbReference type="EMBL" id="SDW46975.1"/>
    </source>
</evidence>
<dbReference type="SUPFAM" id="SSF54001">
    <property type="entry name" value="Cysteine proteinases"/>
    <property type="match status" value="1"/>
</dbReference>
<name>A0A1H2TSZ4_9BACL</name>
<keyword evidence="3 5" id="KW-1133">Transmembrane helix</keyword>
<gene>
    <name evidence="7" type="ORF">SAMN04489725_106117</name>
</gene>
<evidence type="ECO:0000256" key="3">
    <source>
        <dbReference type="ARBA" id="ARBA00022989"/>
    </source>
</evidence>
<dbReference type="InterPro" id="IPR052557">
    <property type="entry name" value="CAP/Cytokinesis_protein"/>
</dbReference>
<evidence type="ECO:0000259" key="6">
    <source>
        <dbReference type="SMART" id="SM00460"/>
    </source>
</evidence>
<dbReference type="InterPro" id="IPR002931">
    <property type="entry name" value="Transglutaminase-like"/>
</dbReference>
<feature type="transmembrane region" description="Helical" evidence="5">
    <location>
        <begin position="128"/>
        <end position="152"/>
    </location>
</feature>
<keyword evidence="2 5" id="KW-0812">Transmembrane</keyword>
<dbReference type="InterPro" id="IPR003825">
    <property type="entry name" value="Colicin-V_CvpA"/>
</dbReference>
<evidence type="ECO:0000256" key="4">
    <source>
        <dbReference type="ARBA" id="ARBA00023136"/>
    </source>
</evidence>
<accession>A0A1H2TSZ4</accession>
<feature type="transmembrane region" description="Helical" evidence="5">
    <location>
        <begin position="37"/>
        <end position="56"/>
    </location>
</feature>
<evidence type="ECO:0000256" key="2">
    <source>
        <dbReference type="ARBA" id="ARBA00022692"/>
    </source>
</evidence>
<dbReference type="AlphaFoldDB" id="A0A1H2TSZ4"/>
<dbReference type="STRING" id="89784.SAMN04489725_106117"/>
<feature type="transmembrane region" description="Helical" evidence="5">
    <location>
        <begin position="86"/>
        <end position="107"/>
    </location>
</feature>
<evidence type="ECO:0000313" key="8">
    <source>
        <dbReference type="Proteomes" id="UP000182589"/>
    </source>
</evidence>
<dbReference type="PANTHER" id="PTHR46333">
    <property type="entry name" value="CYTOKINESIS PROTEIN 3"/>
    <property type="match status" value="1"/>
</dbReference>
<keyword evidence="8" id="KW-1185">Reference proteome</keyword>
<reference evidence="8" key="1">
    <citation type="submission" date="2016-10" db="EMBL/GenBank/DDBJ databases">
        <authorList>
            <person name="Varghese N."/>
        </authorList>
    </citation>
    <scope>NUCLEOTIDE SEQUENCE [LARGE SCALE GENOMIC DNA]</scope>
    <source>
        <strain evidence="8">DSM 12489</strain>
    </source>
</reference>
<evidence type="ECO:0000256" key="5">
    <source>
        <dbReference type="SAM" id="Phobius"/>
    </source>
</evidence>
<comment type="subcellular location">
    <subcellularLocation>
        <location evidence="1">Membrane</location>
        <topology evidence="1">Multi-pass membrane protein</topology>
    </subcellularLocation>
</comment>
<organism evidence="7 8">
    <name type="scientific">Alicyclobacillus hesperidum</name>
    <dbReference type="NCBI Taxonomy" id="89784"/>
    <lineage>
        <taxon>Bacteria</taxon>
        <taxon>Bacillati</taxon>
        <taxon>Bacillota</taxon>
        <taxon>Bacilli</taxon>
        <taxon>Bacillales</taxon>
        <taxon>Alicyclobacillaceae</taxon>
        <taxon>Alicyclobacillus</taxon>
    </lineage>
</organism>
<dbReference type="GO" id="GO:0009403">
    <property type="term" value="P:toxin biosynthetic process"/>
    <property type="evidence" value="ECO:0007669"/>
    <property type="project" value="InterPro"/>
</dbReference>
<dbReference type="PANTHER" id="PTHR46333:SF2">
    <property type="entry name" value="CYTOKINESIS PROTEIN 3"/>
    <property type="match status" value="1"/>
</dbReference>
<proteinExistence type="predicted"/>
<sequence length="375" mass="41411">MHDWLTIVLVACVITSALLGFARGFTRELRTTIAQVMNIVVACLSGWLAWHLSAYIRHWMTHPESMVHLPKWITHLATAWQQAPRVGNLICFAVLYLILSNLLMTLVRPLWGITFSISQRKPGIFGRMGGSGVGAIAGALRAAALGACIFLANQYLSLPALARAANASTPYIMLERDVYKPWLQPFATRELPVLAQGALHPIAENISLFAIPTPGSSSETGILIVPKPVATKALQITKGDSTPEQKAKALYEWEIHHISYDWAKYDDYVYHGKWDAQSPLQTLKTGKGVCADFALLYADMAHACGLTVRIDEGLGGTAGDEGSHAWNEVYLPAEHRWILIDTTWGSEQDDWFNVPPAQFDQTHQTETSITFYASP</sequence>
<dbReference type="Gene3D" id="3.10.620.30">
    <property type="match status" value="1"/>
</dbReference>
<dbReference type="SMART" id="SM00460">
    <property type="entry name" value="TGc"/>
    <property type="match status" value="1"/>
</dbReference>
<dbReference type="Proteomes" id="UP000182589">
    <property type="component" value="Unassembled WGS sequence"/>
</dbReference>
<protein>
    <submittedName>
        <fullName evidence="7">Colicin V production protein</fullName>
    </submittedName>
</protein>
<keyword evidence="4 5" id="KW-0472">Membrane</keyword>
<feature type="transmembrane region" description="Helical" evidence="5">
    <location>
        <begin position="6"/>
        <end position="25"/>
    </location>
</feature>
<dbReference type="GO" id="GO:0016020">
    <property type="term" value="C:membrane"/>
    <property type="evidence" value="ECO:0007669"/>
    <property type="project" value="UniProtKB-SubCell"/>
</dbReference>
<dbReference type="InterPro" id="IPR038765">
    <property type="entry name" value="Papain-like_cys_pep_sf"/>
</dbReference>